<organism evidence="1 2">
    <name type="scientific">Antarcticirhabdus aurantiaca</name>
    <dbReference type="NCBI Taxonomy" id="2606717"/>
    <lineage>
        <taxon>Bacteria</taxon>
        <taxon>Pseudomonadati</taxon>
        <taxon>Pseudomonadota</taxon>
        <taxon>Alphaproteobacteria</taxon>
        <taxon>Hyphomicrobiales</taxon>
        <taxon>Aurantimonadaceae</taxon>
        <taxon>Antarcticirhabdus</taxon>
    </lineage>
</organism>
<sequence length="268" mass="27867">MDHAQTSPGAALAPSDVVRSSNLSTLGGARHGFFGRPGGVSTGLYAGLNVGTGSEDDPGHVAENRARASAFLGAPADRLATPWQVHSAEAVVVEAPFSGERPKADAVVTRVPGLVVGVLTADCGPILFHDPENRVVGAAHAGWRGALGGVLEATLDAMERIGTRRGAVRAVLGPTITQANYEVGADMADQFPQADRQRFFSAGAAPGKAQFDLPGFILSRLSAAGVGSAAFVGRCTYGEPERFFSFRRTTLRGEPDYGRQLSAIVLDL</sequence>
<dbReference type="Proteomes" id="UP001163223">
    <property type="component" value="Chromosome"/>
</dbReference>
<keyword evidence="2" id="KW-1185">Reference proteome</keyword>
<gene>
    <name evidence="1" type="primary">pgeF</name>
    <name evidence="1" type="ORF">OXU80_07655</name>
</gene>
<proteinExistence type="predicted"/>
<accession>A0ACD4NTA4</accession>
<evidence type="ECO:0000313" key="2">
    <source>
        <dbReference type="Proteomes" id="UP001163223"/>
    </source>
</evidence>
<dbReference type="EMBL" id="CP113520">
    <property type="protein sequence ID" value="WAJ30075.1"/>
    <property type="molecule type" value="Genomic_DNA"/>
</dbReference>
<evidence type="ECO:0000313" key="1">
    <source>
        <dbReference type="EMBL" id="WAJ30075.1"/>
    </source>
</evidence>
<protein>
    <submittedName>
        <fullName evidence="1">Peptidoglycan editing factor PgeF</fullName>
    </submittedName>
</protein>
<reference evidence="1" key="1">
    <citation type="submission" date="2022-11" db="EMBL/GenBank/DDBJ databases">
        <title>beta-Carotene-producing bacterium, Jeongeuplla avenae sp. nov., alleviates the salt stress of Arabidopsis seedlings.</title>
        <authorList>
            <person name="Jiang L."/>
            <person name="Lee J."/>
        </authorList>
    </citation>
    <scope>NUCLEOTIDE SEQUENCE</scope>
    <source>
        <strain evidence="1">DY_R2A_6</strain>
    </source>
</reference>
<name>A0ACD4NTA4_9HYPH</name>